<accession>A0ACD0NUT0</accession>
<organism evidence="1 2">
    <name type="scientific">Violaceomyces palustris</name>
    <dbReference type="NCBI Taxonomy" id="1673888"/>
    <lineage>
        <taxon>Eukaryota</taxon>
        <taxon>Fungi</taxon>
        <taxon>Dikarya</taxon>
        <taxon>Basidiomycota</taxon>
        <taxon>Ustilaginomycotina</taxon>
        <taxon>Ustilaginomycetes</taxon>
        <taxon>Violaceomycetales</taxon>
        <taxon>Violaceomycetaceae</taxon>
        <taxon>Violaceomyces</taxon>
    </lineage>
</organism>
<evidence type="ECO:0000313" key="2">
    <source>
        <dbReference type="Proteomes" id="UP000245626"/>
    </source>
</evidence>
<proteinExistence type="predicted"/>
<evidence type="ECO:0000313" key="1">
    <source>
        <dbReference type="EMBL" id="PWN49464.1"/>
    </source>
</evidence>
<name>A0ACD0NUT0_9BASI</name>
<protein>
    <submittedName>
        <fullName evidence="1">Uncharacterized protein</fullName>
    </submittedName>
</protein>
<dbReference type="EMBL" id="KZ820047">
    <property type="protein sequence ID" value="PWN49464.1"/>
    <property type="molecule type" value="Genomic_DNA"/>
</dbReference>
<sequence>MTTAIHSQLLPPNGASYAASLRLTSPVSKLRICDQFSHRGELLSHVVIARDSSLRVFEVRLPSQSTIHSTNKEKDARFFHLKDHNLFGVVTGLHKVETIATTEDGKDRLLVSFKDAKMSLLEWSEERSDFETVSIHTYERSPQLISGLPPLFIPRLTVDQGYRCAALLLPQDAIAILPFVQDASEMDFSEMDQQIDRSLPYLPSFVLQFSEVDARIKNVRDIAFLPGFQKPTIAVLFQQTPTWTGRLSKAKDTCSLLFITLDLNLSHHPIITTQDNLPYDCLYLIPCPQALGGVMIVTPSAMIHIDQSSRVVGSVVNEWHPLTSDRAFSERAIVSLGEESKESVGEVNMKGSQTLFTDSTTGIIVLGDGSWFQFHCDRDGRSVSKIRMENIGYQSHSGSALFALLADSSLVFRASMTGDSELLHVTYVMPTKANGNGTGSGEASLADNQMDLDGDDDLYGDSSQAIKVDHGNTFKNTRQISLSLADTIPAYGPILSLAGTSQESGSNSLYHQLVACTGAGKSGGITYFYTGVRLEKSDSFAYEGPCLRSWSLVAGENQVGAPGSRLLLATTADSTKTFTFDEAGALKTEMTYEAETLAARALPGVPRFIRVTRKVIQVLDFEGTLQQSVAYTDDDSIQASSASIGGTFVALLLNSGALKLFSYRMENGQLCQIHACLGKIENSEIISANIIADHHGCMNHLQAVFSSKLPNKAPSGIDIKEQAPDLTLEEEEIDYGDDFDTLPSAGPASSARDAELKLQEANGIPSHSEKGEPTPVYLFVLDQSGSCALINLRLAEDEEARPVWTHHSLAAIPNEVENEDEAATIQVDQTAQVVKGGLHFIGDHLGMVIIYQSGLVVVFDAFLRPAGAGGSQSTLAFSKIASHRVRNLNESLELTPCRGPEGSEALFISGSSPGWILKTRRGGIQFLPAQIGCDESVCPLQDSSGPCPDFVLSTSGEAFFSRLPDLNFDLPVARQTFSHGRNYSHLVLHDSTRCVVAASAQQSTFILYDEENQPVRDPTLDPSHSYSYRSSLELFADEDRTSPVHGYEFDANEFVCAMETVDLDSPSTIGGRKKFIAVGTVIYLGEDRASRGATYIFDVVETVQDPQDPHDRFRLKLLCKDDAKAPVTALADLNGFLVSTTGQKLYVRAFEKNEWLVVVAFLDVAYFVTSIRVVKNFLLVGDIKKSIWFVGFQEEPYRLVILGKDHLEAQVTSCNFLIDEGRVSFVSTGVDKVVRLIDYSPSVPTSQGGQKLLLKSEFQSTGEASSCITLPLREGSGEGFARSGGSSSKIYTGLIGQTGLRNGAIEVIMPVRDVAFKRLQLLQGQLVRAIQHIAGLNPRSFRAVRNEFVSRPLVKGILDGSLLALFAKLPKPKMLELSRMIPDCADPDELLEEATSFL</sequence>
<dbReference type="Proteomes" id="UP000245626">
    <property type="component" value="Unassembled WGS sequence"/>
</dbReference>
<keyword evidence="2" id="KW-1185">Reference proteome</keyword>
<reference evidence="1 2" key="1">
    <citation type="journal article" date="2018" name="Mol. Biol. Evol.">
        <title>Broad Genomic Sampling Reveals a Smut Pathogenic Ancestry of the Fungal Clade Ustilaginomycotina.</title>
        <authorList>
            <person name="Kijpornyongpan T."/>
            <person name="Mondo S.J."/>
            <person name="Barry K."/>
            <person name="Sandor L."/>
            <person name="Lee J."/>
            <person name="Lipzen A."/>
            <person name="Pangilinan J."/>
            <person name="LaButti K."/>
            <person name="Hainaut M."/>
            <person name="Henrissat B."/>
            <person name="Grigoriev I.V."/>
            <person name="Spatafora J.W."/>
            <person name="Aime M.C."/>
        </authorList>
    </citation>
    <scope>NUCLEOTIDE SEQUENCE [LARGE SCALE GENOMIC DNA]</scope>
    <source>
        <strain evidence="1 2">SA 807</strain>
    </source>
</reference>
<gene>
    <name evidence="1" type="ORF">IE53DRAFT_142664</name>
</gene>